<evidence type="ECO:0000313" key="3">
    <source>
        <dbReference type="Proteomes" id="UP000596661"/>
    </source>
</evidence>
<evidence type="ECO:0000313" key="2">
    <source>
        <dbReference type="EnsemblPlants" id="cds.novel_model_7004_5bd9a17a"/>
    </source>
</evidence>
<dbReference type="Gramene" id="novel_model_7004_5bd9a17a">
    <property type="protein sequence ID" value="cds.novel_model_7004_5bd9a17a"/>
    <property type="gene ID" value="novel_gene_3687_5bd9a17a"/>
</dbReference>
<organism evidence="2 3">
    <name type="scientific">Cannabis sativa</name>
    <name type="common">Hemp</name>
    <name type="synonym">Marijuana</name>
    <dbReference type="NCBI Taxonomy" id="3483"/>
    <lineage>
        <taxon>Eukaryota</taxon>
        <taxon>Viridiplantae</taxon>
        <taxon>Streptophyta</taxon>
        <taxon>Embryophyta</taxon>
        <taxon>Tracheophyta</taxon>
        <taxon>Spermatophyta</taxon>
        <taxon>Magnoliopsida</taxon>
        <taxon>eudicotyledons</taxon>
        <taxon>Gunneridae</taxon>
        <taxon>Pentapetalae</taxon>
        <taxon>rosids</taxon>
        <taxon>fabids</taxon>
        <taxon>Rosales</taxon>
        <taxon>Cannabaceae</taxon>
        <taxon>Cannabis</taxon>
    </lineage>
</organism>
<sequence length="64" mass="6998">MQVLGATPLPRTTEPEPLPRTTKPAPLLGTTDPGGVIENRVEPIDLNHVPRRTTKDHYVESSIS</sequence>
<protein>
    <submittedName>
        <fullName evidence="2">Uncharacterized protein</fullName>
    </submittedName>
</protein>
<dbReference type="EnsemblPlants" id="novel_model_7004_5bd9a17a">
    <property type="protein sequence ID" value="cds.novel_model_7004_5bd9a17a"/>
    <property type="gene ID" value="novel_gene_3687_5bd9a17a"/>
</dbReference>
<evidence type="ECO:0000256" key="1">
    <source>
        <dbReference type="SAM" id="MobiDB-lite"/>
    </source>
</evidence>
<keyword evidence="3" id="KW-1185">Reference proteome</keyword>
<proteinExistence type="predicted"/>
<feature type="region of interest" description="Disordered" evidence="1">
    <location>
        <begin position="1"/>
        <end position="37"/>
    </location>
</feature>
<name>A0A803RAD5_CANSA</name>
<accession>A0A803RAD5</accession>
<dbReference type="Proteomes" id="UP000596661">
    <property type="component" value="Unassembled WGS sequence"/>
</dbReference>
<dbReference type="AlphaFoldDB" id="A0A803RAD5"/>
<reference evidence="2" key="1">
    <citation type="submission" date="2021-03" db="UniProtKB">
        <authorList>
            <consortium name="EnsemblPlants"/>
        </authorList>
    </citation>
    <scope>IDENTIFICATION</scope>
</reference>
<dbReference type="EMBL" id="UZAU01000811">
    <property type="status" value="NOT_ANNOTATED_CDS"/>
    <property type="molecule type" value="Genomic_DNA"/>
</dbReference>